<evidence type="ECO:0000313" key="1">
    <source>
        <dbReference type="EMBL" id="KAI9513067.1"/>
    </source>
</evidence>
<organism evidence="1 2">
    <name type="scientific">Russula earlei</name>
    <dbReference type="NCBI Taxonomy" id="71964"/>
    <lineage>
        <taxon>Eukaryota</taxon>
        <taxon>Fungi</taxon>
        <taxon>Dikarya</taxon>
        <taxon>Basidiomycota</taxon>
        <taxon>Agaricomycotina</taxon>
        <taxon>Agaricomycetes</taxon>
        <taxon>Russulales</taxon>
        <taxon>Russulaceae</taxon>
        <taxon>Russula</taxon>
    </lineage>
</organism>
<evidence type="ECO:0000313" key="2">
    <source>
        <dbReference type="Proteomes" id="UP001207468"/>
    </source>
</evidence>
<proteinExistence type="predicted"/>
<name>A0ACC0UNJ7_9AGAM</name>
<comment type="caution">
    <text evidence="1">The sequence shown here is derived from an EMBL/GenBank/DDBJ whole genome shotgun (WGS) entry which is preliminary data.</text>
</comment>
<dbReference type="EMBL" id="JAGFNK010000003">
    <property type="protein sequence ID" value="KAI9513067.1"/>
    <property type="molecule type" value="Genomic_DNA"/>
</dbReference>
<reference evidence="1" key="1">
    <citation type="submission" date="2021-03" db="EMBL/GenBank/DDBJ databases">
        <title>Evolutionary priming and transition to the ectomycorrhizal habit in an iconic lineage of mushroom-forming fungi: is preadaptation a requirement?</title>
        <authorList>
            <consortium name="DOE Joint Genome Institute"/>
            <person name="Looney B.P."/>
            <person name="Miyauchi S."/>
            <person name="Morin E."/>
            <person name="Drula E."/>
            <person name="Courty P.E."/>
            <person name="Chicoki N."/>
            <person name="Fauchery L."/>
            <person name="Kohler A."/>
            <person name="Kuo A."/>
            <person name="LaButti K."/>
            <person name="Pangilinan J."/>
            <person name="Lipzen A."/>
            <person name="Riley R."/>
            <person name="Andreopoulos W."/>
            <person name="He G."/>
            <person name="Johnson J."/>
            <person name="Barry K.W."/>
            <person name="Grigoriev I.V."/>
            <person name="Nagy L."/>
            <person name="Hibbett D."/>
            <person name="Henrissat B."/>
            <person name="Matheny P.B."/>
            <person name="Labbe J."/>
            <person name="Martin A.F."/>
        </authorList>
    </citation>
    <scope>NUCLEOTIDE SEQUENCE</scope>
    <source>
        <strain evidence="1">BPL698</strain>
    </source>
</reference>
<accession>A0ACC0UNJ7</accession>
<gene>
    <name evidence="1" type="ORF">F5148DRAFT_972528</name>
</gene>
<keyword evidence="2" id="KW-1185">Reference proteome</keyword>
<sequence length="120" mass="13415">MCRGNKSIIDEVTTLQHHLEVGHAGNYCNWANGANVMSKLPGDIKRWKAAAEEATHTLEHDLREKPHSERVIPYSDKLFPHAAIEWLVATDQLIHALEHPKFKEMIDVASCATNAVKIPG</sequence>
<protein>
    <submittedName>
        <fullName evidence="1">Uncharacterized protein</fullName>
    </submittedName>
</protein>
<dbReference type="Proteomes" id="UP001207468">
    <property type="component" value="Unassembled WGS sequence"/>
</dbReference>